<accession>A0A6B2H7K0</accession>
<dbReference type="AlphaFoldDB" id="A0A6B2H7K0"/>
<dbReference type="PANTHER" id="PTHR38593:SF1">
    <property type="entry name" value="BLR2558 PROTEIN"/>
    <property type="match status" value="1"/>
</dbReference>
<name>A0A6B2H7K0_9BACT</name>
<dbReference type="Pfam" id="PF13628">
    <property type="entry name" value="DUF4142"/>
    <property type="match status" value="1"/>
</dbReference>
<evidence type="ECO:0000313" key="5">
    <source>
        <dbReference type="Proteomes" id="UP000478546"/>
    </source>
</evidence>
<feature type="domain" description="DUF4142" evidence="3">
    <location>
        <begin position="51"/>
        <end position="183"/>
    </location>
</feature>
<gene>
    <name evidence="4" type="ORF">GWO68_11100</name>
</gene>
<sequence length="193" mass="21542">MKKTASASLIVCALLFGFGCNQKQEPVEEAQEVNEEKFEDTAVEEVKDDLSEFMTKAASGGMMEVELGKLAQEKAQHADVKSFGQMMVTDHTAANNELKALAGTKNITLPDSMSQDHMDNITELRQKTGADFDKAYMDLMVEDHNEDVEMFDEASRKLEDADAKAFASKTLTTLRKHQERAKQVKDMLDKAKK</sequence>
<feature type="region of interest" description="Disordered" evidence="1">
    <location>
        <begin position="174"/>
        <end position="193"/>
    </location>
</feature>
<dbReference type="EMBL" id="JAAEAA010000013">
    <property type="protein sequence ID" value="NDK56467.1"/>
    <property type="molecule type" value="Genomic_DNA"/>
</dbReference>
<dbReference type="PANTHER" id="PTHR38593">
    <property type="entry name" value="BLR2558 PROTEIN"/>
    <property type="match status" value="1"/>
</dbReference>
<keyword evidence="2" id="KW-0732">Signal</keyword>
<evidence type="ECO:0000256" key="1">
    <source>
        <dbReference type="SAM" id="MobiDB-lite"/>
    </source>
</evidence>
<keyword evidence="5" id="KW-1185">Reference proteome</keyword>
<organism evidence="4 5">
    <name type="scientific">Pontibacter fetidus</name>
    <dbReference type="NCBI Taxonomy" id="2700082"/>
    <lineage>
        <taxon>Bacteria</taxon>
        <taxon>Pseudomonadati</taxon>
        <taxon>Bacteroidota</taxon>
        <taxon>Cytophagia</taxon>
        <taxon>Cytophagales</taxon>
        <taxon>Hymenobacteraceae</taxon>
        <taxon>Pontibacter</taxon>
    </lineage>
</organism>
<feature type="chain" id="PRO_5025577625" evidence="2">
    <location>
        <begin position="24"/>
        <end position="193"/>
    </location>
</feature>
<dbReference type="Proteomes" id="UP000478546">
    <property type="component" value="Unassembled WGS sequence"/>
</dbReference>
<dbReference type="InterPro" id="IPR012347">
    <property type="entry name" value="Ferritin-like"/>
</dbReference>
<dbReference type="PROSITE" id="PS51257">
    <property type="entry name" value="PROKAR_LIPOPROTEIN"/>
    <property type="match status" value="1"/>
</dbReference>
<evidence type="ECO:0000313" key="4">
    <source>
        <dbReference type="EMBL" id="NDK56467.1"/>
    </source>
</evidence>
<feature type="signal peptide" evidence="2">
    <location>
        <begin position="1"/>
        <end position="23"/>
    </location>
</feature>
<evidence type="ECO:0000259" key="3">
    <source>
        <dbReference type="Pfam" id="PF13628"/>
    </source>
</evidence>
<dbReference type="Gene3D" id="1.20.1260.10">
    <property type="match status" value="1"/>
</dbReference>
<reference evidence="4 5" key="1">
    <citation type="submission" date="2020-01" db="EMBL/GenBank/DDBJ databases">
        <authorList>
            <person name="Kim M.K."/>
        </authorList>
    </citation>
    <scope>NUCLEOTIDE SEQUENCE [LARGE SCALE GENOMIC DNA]</scope>
    <source>
        <strain evidence="4 5">BT213</strain>
    </source>
</reference>
<comment type="caution">
    <text evidence="4">The sequence shown here is derived from an EMBL/GenBank/DDBJ whole genome shotgun (WGS) entry which is preliminary data.</text>
</comment>
<proteinExistence type="predicted"/>
<protein>
    <submittedName>
        <fullName evidence="4">DUF4142 domain-containing protein</fullName>
    </submittedName>
</protein>
<dbReference type="RefSeq" id="WP_162346527.1">
    <property type="nucleotide sequence ID" value="NZ_JAAEAA010000013.1"/>
</dbReference>
<evidence type="ECO:0000256" key="2">
    <source>
        <dbReference type="SAM" id="SignalP"/>
    </source>
</evidence>
<feature type="compositionally biased region" description="Basic and acidic residues" evidence="1">
    <location>
        <begin position="180"/>
        <end position="193"/>
    </location>
</feature>
<dbReference type="InterPro" id="IPR025419">
    <property type="entry name" value="DUF4142"/>
</dbReference>